<dbReference type="AlphaFoldDB" id="A0A9P6CN07"/>
<dbReference type="OrthoDB" id="3358294at2759"/>
<name>A0A9P6CN07_9AGAR</name>
<feature type="transmembrane region" description="Helical" evidence="1">
    <location>
        <begin position="147"/>
        <end position="173"/>
    </location>
</feature>
<keyword evidence="1" id="KW-1133">Transmembrane helix</keyword>
<keyword evidence="1" id="KW-0812">Transmembrane</keyword>
<gene>
    <name evidence="2" type="ORF">BDZ94DRAFT_1157674</name>
</gene>
<evidence type="ECO:0000313" key="3">
    <source>
        <dbReference type="Proteomes" id="UP000807353"/>
    </source>
</evidence>
<evidence type="ECO:0000256" key="1">
    <source>
        <dbReference type="SAM" id="Phobius"/>
    </source>
</evidence>
<dbReference type="EMBL" id="MU150241">
    <property type="protein sequence ID" value="KAF9466464.1"/>
    <property type="molecule type" value="Genomic_DNA"/>
</dbReference>
<organism evidence="2 3">
    <name type="scientific">Collybia nuda</name>
    <dbReference type="NCBI Taxonomy" id="64659"/>
    <lineage>
        <taxon>Eukaryota</taxon>
        <taxon>Fungi</taxon>
        <taxon>Dikarya</taxon>
        <taxon>Basidiomycota</taxon>
        <taxon>Agaricomycotina</taxon>
        <taxon>Agaricomycetes</taxon>
        <taxon>Agaricomycetidae</taxon>
        <taxon>Agaricales</taxon>
        <taxon>Tricholomatineae</taxon>
        <taxon>Clitocybaceae</taxon>
        <taxon>Collybia</taxon>
    </lineage>
</organism>
<feature type="transmembrane region" description="Helical" evidence="1">
    <location>
        <begin position="87"/>
        <end position="109"/>
    </location>
</feature>
<evidence type="ECO:0008006" key="4">
    <source>
        <dbReference type="Google" id="ProtNLM"/>
    </source>
</evidence>
<dbReference type="Proteomes" id="UP000807353">
    <property type="component" value="Unassembled WGS sequence"/>
</dbReference>
<sequence length="175" mass="19703">MSLPLVSNIVDLEGQTVLPETAPVLTCVTRAPPTYFTPTPVEDFFGYTLSSSRTHESRHDQSTTDILPPYVDDLPPYTRNAPEPTTLAMYLFKFGFLFPPFWIMGAIILMSPLRAPDSSETVAWMPEKTESERQQIIAQMRKVEVKWAYRCVWALVILIILVSAAVIAAWAIIRA</sequence>
<evidence type="ECO:0000313" key="2">
    <source>
        <dbReference type="EMBL" id="KAF9466464.1"/>
    </source>
</evidence>
<reference evidence="2" key="1">
    <citation type="submission" date="2020-11" db="EMBL/GenBank/DDBJ databases">
        <authorList>
            <consortium name="DOE Joint Genome Institute"/>
            <person name="Ahrendt S."/>
            <person name="Riley R."/>
            <person name="Andreopoulos W."/>
            <person name="Labutti K."/>
            <person name="Pangilinan J."/>
            <person name="Ruiz-Duenas F.J."/>
            <person name="Barrasa J.M."/>
            <person name="Sanchez-Garcia M."/>
            <person name="Camarero S."/>
            <person name="Miyauchi S."/>
            <person name="Serrano A."/>
            <person name="Linde D."/>
            <person name="Babiker R."/>
            <person name="Drula E."/>
            <person name="Ayuso-Fernandez I."/>
            <person name="Pacheco R."/>
            <person name="Padilla G."/>
            <person name="Ferreira P."/>
            <person name="Barriuso J."/>
            <person name="Kellner H."/>
            <person name="Castanera R."/>
            <person name="Alfaro M."/>
            <person name="Ramirez L."/>
            <person name="Pisabarro A.G."/>
            <person name="Kuo A."/>
            <person name="Tritt A."/>
            <person name="Lipzen A."/>
            <person name="He G."/>
            <person name="Yan M."/>
            <person name="Ng V."/>
            <person name="Cullen D."/>
            <person name="Martin F."/>
            <person name="Rosso M.-N."/>
            <person name="Henrissat B."/>
            <person name="Hibbett D."/>
            <person name="Martinez A.T."/>
            <person name="Grigoriev I.V."/>
        </authorList>
    </citation>
    <scope>NUCLEOTIDE SEQUENCE</scope>
    <source>
        <strain evidence="2">CBS 247.69</strain>
    </source>
</reference>
<keyword evidence="1" id="KW-0472">Membrane</keyword>
<comment type="caution">
    <text evidence="2">The sequence shown here is derived from an EMBL/GenBank/DDBJ whole genome shotgun (WGS) entry which is preliminary data.</text>
</comment>
<proteinExistence type="predicted"/>
<accession>A0A9P6CN07</accession>
<protein>
    <recommendedName>
        <fullName evidence="4">Transmembrane protein</fullName>
    </recommendedName>
</protein>
<keyword evidence="3" id="KW-1185">Reference proteome</keyword>